<dbReference type="InterPro" id="IPR002514">
    <property type="entry name" value="Transposase_8"/>
</dbReference>
<reference evidence="2" key="1">
    <citation type="journal article" date="2019" name="Int. J. Syst. Evol. Microbiol.">
        <title>The Global Catalogue of Microorganisms (GCM) 10K type strain sequencing project: providing services to taxonomists for standard genome sequencing and annotation.</title>
        <authorList>
            <consortium name="The Broad Institute Genomics Platform"/>
            <consortium name="The Broad Institute Genome Sequencing Center for Infectious Disease"/>
            <person name="Wu L."/>
            <person name="Ma J."/>
        </authorList>
    </citation>
    <scope>NUCLEOTIDE SEQUENCE [LARGE SCALE GENOMIC DNA]</scope>
    <source>
        <strain evidence="2">CGMCC 1.12750</strain>
    </source>
</reference>
<dbReference type="PANTHER" id="PTHR37936">
    <property type="entry name" value="TRANSPOSASE INSC FOR INSERTION ELEMENT IS2A-RELATED"/>
    <property type="match status" value="1"/>
</dbReference>
<organism evidence="1 2">
    <name type="scientific">Plastorhodobacter daqingensis</name>
    <dbReference type="NCBI Taxonomy" id="1387281"/>
    <lineage>
        <taxon>Bacteria</taxon>
        <taxon>Pseudomonadati</taxon>
        <taxon>Pseudomonadota</taxon>
        <taxon>Alphaproteobacteria</taxon>
        <taxon>Rhodobacterales</taxon>
        <taxon>Paracoccaceae</taxon>
        <taxon>Plastorhodobacter</taxon>
    </lineage>
</organism>
<dbReference type="EMBL" id="JBHTFQ010000030">
    <property type="protein sequence ID" value="MFC7706495.1"/>
    <property type="molecule type" value="Genomic_DNA"/>
</dbReference>
<dbReference type="NCBIfam" id="NF047595">
    <property type="entry name" value="IS66_ISRel24_TnpA"/>
    <property type="match status" value="1"/>
</dbReference>
<keyword evidence="2" id="KW-1185">Reference proteome</keyword>
<name>A0ABW2USI6_9RHOB</name>
<dbReference type="Proteomes" id="UP001596516">
    <property type="component" value="Unassembled WGS sequence"/>
</dbReference>
<evidence type="ECO:0000313" key="1">
    <source>
        <dbReference type="EMBL" id="MFC7706495.1"/>
    </source>
</evidence>
<dbReference type="RefSeq" id="WP_377407005.1">
    <property type="nucleotide sequence ID" value="NZ_JBHTFQ010000030.1"/>
</dbReference>
<dbReference type="InterPro" id="IPR010921">
    <property type="entry name" value="Trp_repressor/repl_initiator"/>
</dbReference>
<protein>
    <submittedName>
        <fullName evidence="1">Transposase</fullName>
    </submittedName>
</protein>
<proteinExistence type="predicted"/>
<accession>A0ABW2USI6</accession>
<comment type="caution">
    <text evidence="1">The sequence shown here is derived from an EMBL/GenBank/DDBJ whole genome shotgun (WGS) entry which is preliminary data.</text>
</comment>
<sequence length="145" mass="15354">MADGGDGGPLRYSVISGPTGRRQWPDEVKARIVAESFVPGVRVGDVARRHGVLPSQLTTWRRMAKDGHLTLPWESVGLSEPDFVPLIVEEDAAPAEAAAVPSVAGSRMEMPIEVVVGAVVVRLPAEVSVARLSALVRALAEASPR</sequence>
<evidence type="ECO:0000313" key="2">
    <source>
        <dbReference type="Proteomes" id="UP001596516"/>
    </source>
</evidence>
<gene>
    <name evidence="1" type="ORF">ACFQXB_20245</name>
</gene>
<dbReference type="Pfam" id="PF01527">
    <property type="entry name" value="HTH_Tnp_1"/>
    <property type="match status" value="1"/>
</dbReference>
<dbReference type="SUPFAM" id="SSF48295">
    <property type="entry name" value="TrpR-like"/>
    <property type="match status" value="1"/>
</dbReference>
<dbReference type="PANTHER" id="PTHR37936:SF3">
    <property type="entry name" value="TRANSPOSASE INSC FOR INSERTION ELEMENT IS2A-RELATED"/>
    <property type="match status" value="1"/>
</dbReference>